<evidence type="ECO:0000313" key="4">
    <source>
        <dbReference type="WBParaSite" id="Csp11.Scaffold441.g1168.t1"/>
    </source>
</evidence>
<dbReference type="STRING" id="1561998.A0A1I7T091"/>
<dbReference type="PROSITE" id="PS50041">
    <property type="entry name" value="C_TYPE_LECTIN_2"/>
    <property type="match status" value="1"/>
</dbReference>
<feature type="chain" id="PRO_5009306876" evidence="1">
    <location>
        <begin position="18"/>
        <end position="263"/>
    </location>
</feature>
<dbReference type="eggNOG" id="KOG4297">
    <property type="taxonomic scope" value="Eukaryota"/>
</dbReference>
<evidence type="ECO:0000259" key="2">
    <source>
        <dbReference type="PROSITE" id="PS50041"/>
    </source>
</evidence>
<dbReference type="Gene3D" id="3.10.100.10">
    <property type="entry name" value="Mannose-Binding Protein A, subunit A"/>
    <property type="match status" value="1"/>
</dbReference>
<dbReference type="InterPro" id="IPR001304">
    <property type="entry name" value="C-type_lectin-like"/>
</dbReference>
<feature type="signal peptide" evidence="1">
    <location>
        <begin position="1"/>
        <end position="17"/>
    </location>
</feature>
<dbReference type="AlphaFoldDB" id="A0A1I7T091"/>
<reference evidence="4" key="1">
    <citation type="submission" date="2016-11" db="UniProtKB">
        <authorList>
            <consortium name="WormBaseParasite"/>
        </authorList>
    </citation>
    <scope>IDENTIFICATION</scope>
</reference>
<keyword evidence="1" id="KW-0732">Signal</keyword>
<evidence type="ECO:0000313" key="3">
    <source>
        <dbReference type="Proteomes" id="UP000095282"/>
    </source>
</evidence>
<organism evidence="3 4">
    <name type="scientific">Caenorhabditis tropicalis</name>
    <dbReference type="NCBI Taxonomy" id="1561998"/>
    <lineage>
        <taxon>Eukaryota</taxon>
        <taxon>Metazoa</taxon>
        <taxon>Ecdysozoa</taxon>
        <taxon>Nematoda</taxon>
        <taxon>Chromadorea</taxon>
        <taxon>Rhabditida</taxon>
        <taxon>Rhabditina</taxon>
        <taxon>Rhabditomorpha</taxon>
        <taxon>Rhabditoidea</taxon>
        <taxon>Rhabditidae</taxon>
        <taxon>Peloderinae</taxon>
        <taxon>Caenorhabditis</taxon>
    </lineage>
</organism>
<keyword evidence="3" id="KW-1185">Reference proteome</keyword>
<dbReference type="PANTHER" id="PTHR23124">
    <property type="entry name" value="C-TYPE LECTIN DOMAIN-CONTAINING PROTEIN-RELATED-RELATED"/>
    <property type="match status" value="1"/>
</dbReference>
<dbReference type="InterPro" id="IPR016187">
    <property type="entry name" value="CTDL_fold"/>
</dbReference>
<dbReference type="InterPro" id="IPR016186">
    <property type="entry name" value="C-type_lectin-like/link_sf"/>
</dbReference>
<dbReference type="SUPFAM" id="SSF56436">
    <property type="entry name" value="C-type lectin-like"/>
    <property type="match status" value="1"/>
</dbReference>
<name>A0A1I7T091_9PELO</name>
<accession>A0A1I7T091</accession>
<dbReference type="PANTHER" id="PTHR23124:SF131">
    <property type="entry name" value="C-TYPE LECTIN DOMAIN-CONTAINING PROTEIN"/>
    <property type="match status" value="1"/>
</dbReference>
<sequence>MKVLLISTVFLYVSVNAIINPGGGGGGGGGGNGNGGKTVCPVGYKLFKRDYDRSWCMKYFSGNETFFEAEKICRCQGGASLSGIENFNELSWVIEQAEESFEENNVKSGGIWVGAYRRKPCRVENMENVAECTKETQYQWTDRHTIGKTMWEHRWAEGAPHNNKFELVIILIPILHENFLRDHQEFCVQLQVSIDPPVVSKNFTNGYFDNRVCVDPKGTTPFPTEGFVCGRPGKTGGGKDGYSGGGGNGEIILIGGAKPTKKA</sequence>
<dbReference type="Proteomes" id="UP000095282">
    <property type="component" value="Unplaced"/>
</dbReference>
<feature type="domain" description="C-type lectin" evidence="2">
    <location>
        <begin position="52"/>
        <end position="213"/>
    </location>
</feature>
<protein>
    <submittedName>
        <fullName evidence="4">C-type lectin domain-containing protein</fullName>
    </submittedName>
</protein>
<evidence type="ECO:0000256" key="1">
    <source>
        <dbReference type="SAM" id="SignalP"/>
    </source>
</evidence>
<dbReference type="CDD" id="cd00037">
    <property type="entry name" value="CLECT"/>
    <property type="match status" value="1"/>
</dbReference>
<dbReference type="SMART" id="SM00034">
    <property type="entry name" value="CLECT"/>
    <property type="match status" value="1"/>
</dbReference>
<proteinExistence type="predicted"/>
<dbReference type="WBParaSite" id="Csp11.Scaffold441.g1168.t1">
    <property type="protein sequence ID" value="Csp11.Scaffold441.g1168.t1"/>
    <property type="gene ID" value="Csp11.Scaffold441.g1168"/>
</dbReference>